<keyword evidence="1" id="KW-0175">Coiled coil</keyword>
<organism evidence="3 4">
    <name type="scientific">Apostasia shenzhenica</name>
    <dbReference type="NCBI Taxonomy" id="1088818"/>
    <lineage>
        <taxon>Eukaryota</taxon>
        <taxon>Viridiplantae</taxon>
        <taxon>Streptophyta</taxon>
        <taxon>Embryophyta</taxon>
        <taxon>Tracheophyta</taxon>
        <taxon>Spermatophyta</taxon>
        <taxon>Magnoliopsida</taxon>
        <taxon>Liliopsida</taxon>
        <taxon>Asparagales</taxon>
        <taxon>Orchidaceae</taxon>
        <taxon>Apostasioideae</taxon>
        <taxon>Apostasia</taxon>
    </lineage>
</organism>
<evidence type="ECO:0000313" key="4">
    <source>
        <dbReference type="Proteomes" id="UP000236161"/>
    </source>
</evidence>
<accession>A0A2I0A7F0</accession>
<evidence type="ECO:0000313" key="3">
    <source>
        <dbReference type="EMBL" id="PKA51472.1"/>
    </source>
</evidence>
<evidence type="ECO:0000256" key="2">
    <source>
        <dbReference type="SAM" id="MobiDB-lite"/>
    </source>
</evidence>
<feature type="region of interest" description="Disordered" evidence="2">
    <location>
        <begin position="665"/>
        <end position="695"/>
    </location>
</feature>
<dbReference type="EMBL" id="KZ452013">
    <property type="protein sequence ID" value="PKA51472.1"/>
    <property type="molecule type" value="Genomic_DNA"/>
</dbReference>
<evidence type="ECO:0008006" key="5">
    <source>
        <dbReference type="Google" id="ProtNLM"/>
    </source>
</evidence>
<gene>
    <name evidence="3" type="ORF">AXF42_Ash002837</name>
</gene>
<proteinExistence type="predicted"/>
<dbReference type="STRING" id="1088818.A0A2I0A7F0"/>
<dbReference type="OrthoDB" id="1933275at2759"/>
<dbReference type="Proteomes" id="UP000236161">
    <property type="component" value="Unassembled WGS sequence"/>
</dbReference>
<dbReference type="PANTHER" id="PTHR35480:SF1">
    <property type="entry name" value="MATERNAL EFFECT EMBRYO ARREST 22"/>
    <property type="match status" value="1"/>
</dbReference>
<keyword evidence="4" id="KW-1185">Reference proteome</keyword>
<evidence type="ECO:0000256" key="1">
    <source>
        <dbReference type="SAM" id="Coils"/>
    </source>
</evidence>
<dbReference type="PANTHER" id="PTHR35480">
    <property type="entry name" value="MATERNAL EFFECT EMBRYO ARREST 22"/>
    <property type="match status" value="1"/>
</dbReference>
<protein>
    <recommendedName>
        <fullName evidence="5">Maternal effect embryo arrest 22</fullName>
    </recommendedName>
</protein>
<reference evidence="3 4" key="1">
    <citation type="journal article" date="2017" name="Nature">
        <title>The Apostasia genome and the evolution of orchids.</title>
        <authorList>
            <person name="Zhang G.Q."/>
            <person name="Liu K.W."/>
            <person name="Li Z."/>
            <person name="Lohaus R."/>
            <person name="Hsiao Y.Y."/>
            <person name="Niu S.C."/>
            <person name="Wang J.Y."/>
            <person name="Lin Y.C."/>
            <person name="Xu Q."/>
            <person name="Chen L.J."/>
            <person name="Yoshida K."/>
            <person name="Fujiwara S."/>
            <person name="Wang Z.W."/>
            <person name="Zhang Y.Q."/>
            <person name="Mitsuda N."/>
            <person name="Wang M."/>
            <person name="Liu G.H."/>
            <person name="Pecoraro L."/>
            <person name="Huang H.X."/>
            <person name="Xiao X.J."/>
            <person name="Lin M."/>
            <person name="Wu X.Y."/>
            <person name="Wu W.L."/>
            <person name="Chen Y.Y."/>
            <person name="Chang S.B."/>
            <person name="Sakamoto S."/>
            <person name="Ohme-Takagi M."/>
            <person name="Yagi M."/>
            <person name="Zeng S.J."/>
            <person name="Shen C.Y."/>
            <person name="Yeh C.M."/>
            <person name="Luo Y.B."/>
            <person name="Tsai W.C."/>
            <person name="Van de Peer Y."/>
            <person name="Liu Z.J."/>
        </authorList>
    </citation>
    <scope>NUCLEOTIDE SEQUENCE [LARGE SCALE GENOMIC DNA]</scope>
    <source>
        <strain evidence="4">cv. Shenzhen</strain>
        <tissue evidence="3">Stem</tissue>
    </source>
</reference>
<name>A0A2I0A7F0_9ASPA</name>
<sequence length="1472" mass="163755">MAGDVQLGSPNPCCALWMKRSQKLEESRQALRQSVKILDGQVEKQSAEIDSLKKGVHDNREFLFVLLGRKHEDRVKIEKLRIQIEQGKDEMQKETNIKMQLEKKVQDMMAEISSFQKAMSTKSVDIDGIGVCTARNSGGEKEIKKLKDLLEKERRKIDAEMRKTEQEKKNAADALKFLKDEKKTAAEQKNLMEVGKKKVEDLRLCLERLKTEASEAREMLKLEKAKALQAKTQLEVEKKNSDRQKRHVDVESAKVKELKGIVEQEKKRNLEIENLANHLCQKLEEERLKREEMQKKIEDIRVTKESALSYSSSRERSGCELLEVAKYKLLKETLKLERKRRKHAERVAKLEKSEKKIVMQEIHLLKHSLTQILCRLNMLDGLISDNKGGIAGVPKIVNSSDWKGLNLSNFLQSKKGIYNSETGFESLESCPMDPLNYTGPAVECIGLPISRGCCNRANTGIISDFEPPVRGPIRNKSQTSAVRSSRIDFSDRNLMGSQGRDFIVEISPNKLAENAKLGLTVLKLPDEVVNNGMHNTCQDDLKSIDGLTCLVGADKAADMTVDPEVSHCSKKRKIQKGAESIAQSENNMFHSKIGDILSTLKDSRNSLDQLAPANCSMFSATFKNTGDGKIQDEGQSIMCRSSFDNKVNEVCTDYQIEKVKIKHHNAKASKKSGEKIRSTRCIPKAAPDSSGPVNDQAAISRSKVQANLASFKNMIKGGALKLLELDSDADEERYRKALEMPLSPNLPEIKTRSIQLDGKDDFHSFLEKDNSIPLCSFDVLDRDMISANPKTKICPERDQSINNIPSCDIVHDSIHRTFVANNGGPLAAECNDSRMLGSGVESMSVVVETALDQQGHPADLKLLKNSSLSGDTFDKAPAGIQTMDIDCIRNLKDAVVKNGPIFDQSLNLMHNPEAYRLTKNNSFLADEKAALCDVRKSLEPASVLYSSPPTNSLDDSEADSGISLWSIAAFSTTWNFESMSRILHAFNTLQNCLVSQIDFLFAKVLSTLLLEKGLQSEEKVAVLFSFLLGNISARISVHCKDAKGDDSFVHLQSLALDISIAVCDEKTKYALDQIFPPDALFSLMESFLIQREVLVIGNTKQHLSSSEDFLQNKFHLDVGSKCVTSNDVSINQFLAGCMILASVCVAAENIGYLLIVSFKLLRSGQEDISWILLALHVFAKICGNKFFNVDTDSFLLTTVISLVSHLERGIKSVSVPSKMVVVFSPCVQCPFATNALTMEELTGFLLDVLEDYSLCRTGCRSTGKLSISLKGTDLGNRSTSQDDHGVHCSASCVIFGFRKLDESQSDFSSHMALCHFTDVISLVELVGYYMSWEWICKEIMPRLLKILEACVSEDLSATLFVLAGELGRLGIISDGYEHYGITELKWNLTKLLEKLIPGKSYLPAQFAAIGALLHLLPVNFEDVISHSQDATSESAHIKHIKNWFSCLSVDQQSAAMSLYSTDDFAKKVNGKD</sequence>
<feature type="coiled-coil region" evidence="1">
    <location>
        <begin position="77"/>
        <end position="303"/>
    </location>
</feature>